<organism evidence="1 2">
    <name type="scientific">Jatrophihabitans lederbergiae</name>
    <dbReference type="NCBI Taxonomy" id="3075547"/>
    <lineage>
        <taxon>Bacteria</taxon>
        <taxon>Bacillati</taxon>
        <taxon>Actinomycetota</taxon>
        <taxon>Actinomycetes</taxon>
        <taxon>Jatrophihabitantales</taxon>
        <taxon>Jatrophihabitantaceae</taxon>
        <taxon>Jatrophihabitans</taxon>
    </lineage>
</organism>
<reference evidence="2" key="1">
    <citation type="submission" date="2023-07" db="EMBL/GenBank/DDBJ databases">
        <title>30 novel species of actinomycetes from the DSMZ collection.</title>
        <authorList>
            <person name="Nouioui I."/>
        </authorList>
    </citation>
    <scope>NUCLEOTIDE SEQUENCE [LARGE SCALE GENOMIC DNA]</scope>
    <source>
        <strain evidence="2">DSM 44399</strain>
    </source>
</reference>
<dbReference type="EMBL" id="JAVREH010000016">
    <property type="protein sequence ID" value="MDT0262289.1"/>
    <property type="molecule type" value="Genomic_DNA"/>
</dbReference>
<evidence type="ECO:0000313" key="1">
    <source>
        <dbReference type="EMBL" id="MDT0262289.1"/>
    </source>
</evidence>
<protein>
    <submittedName>
        <fullName evidence="1">Uncharacterized protein</fullName>
    </submittedName>
</protein>
<dbReference type="RefSeq" id="WP_311423440.1">
    <property type="nucleotide sequence ID" value="NZ_JAVREH010000016.1"/>
</dbReference>
<gene>
    <name evidence="1" type="ORF">RM423_12900</name>
</gene>
<dbReference type="Proteomes" id="UP001183176">
    <property type="component" value="Unassembled WGS sequence"/>
</dbReference>
<keyword evidence="2" id="KW-1185">Reference proteome</keyword>
<evidence type="ECO:0000313" key="2">
    <source>
        <dbReference type="Proteomes" id="UP001183176"/>
    </source>
</evidence>
<comment type="caution">
    <text evidence="1">The sequence shown here is derived from an EMBL/GenBank/DDBJ whole genome shotgun (WGS) entry which is preliminary data.</text>
</comment>
<accession>A0ABU2JBC6</accession>
<name>A0ABU2JBC6_9ACTN</name>
<proteinExistence type="predicted"/>
<sequence length="150" mass="15861">MGFGDAQPAVDAFTALTKAYNEALRNPAATSPTAFNEYVAGQAKNAYDASLADEKAQGRAFRGTPPANRLIVKSSDVTTTVPTVTLENCVLLSTTHPWTEYTLATGKAVPTSAPVNVSPPYPTTIKMFKPTAAGWVATSFTTDPTKTCTR</sequence>